<evidence type="ECO:0000313" key="3">
    <source>
        <dbReference type="EMBL" id="EEQ99481.1"/>
    </source>
</evidence>
<accession>C5LUY1</accession>
<evidence type="ECO:0000256" key="1">
    <source>
        <dbReference type="SAM" id="Phobius"/>
    </source>
</evidence>
<dbReference type="InterPro" id="IPR005303">
    <property type="entry name" value="MOCOS_middle"/>
</dbReference>
<dbReference type="Proteomes" id="UP000007800">
    <property type="component" value="Unassembled WGS sequence"/>
</dbReference>
<keyword evidence="1" id="KW-0472">Membrane</keyword>
<dbReference type="InParanoid" id="C5LUY1"/>
<proteinExistence type="predicted"/>
<keyword evidence="1" id="KW-0812">Transmembrane</keyword>
<keyword evidence="4" id="KW-1185">Reference proteome</keyword>
<gene>
    <name evidence="3" type="ORF">Pmar_PMAR025869</name>
</gene>
<dbReference type="OrthoDB" id="17255at2759"/>
<sequence length="287" mass="31622">MVSATSLPGVTAIAVSTGVVLCAVWYWGKYKKKREESLARIDELIGTTTTTADVSPTPHTAQYRVLTQRVKPEMSRIHPSLPNPDGITLIYHHTTDEPSSCIHVPLIIDGPRITTAVWGEEARGVDQGDAVAEWLSRHLGIIGARLIKSVSTQEFMRSLPPKKGGRGNDGLDFQDGFPLLVLSRASAAELIAHVPIGVGRQMDYRRFRPNILLDGCPPYSEEKFPTLELVEGLTTLDLIRPCSRCTIPTVDPDTGMMDTQTKEPLSTLFDFRTGRSVSFNIIQIDNE</sequence>
<dbReference type="InterPro" id="IPR005302">
    <property type="entry name" value="MoCF_Sase_C"/>
</dbReference>
<dbReference type="GeneID" id="9050889"/>
<dbReference type="Pfam" id="PF03476">
    <property type="entry name" value="MOSC_N"/>
    <property type="match status" value="1"/>
</dbReference>
<dbReference type="GO" id="GO:0030170">
    <property type="term" value="F:pyridoxal phosphate binding"/>
    <property type="evidence" value="ECO:0007669"/>
    <property type="project" value="InterPro"/>
</dbReference>
<dbReference type="GO" id="GO:0030151">
    <property type="term" value="F:molybdenum ion binding"/>
    <property type="evidence" value="ECO:0007669"/>
    <property type="project" value="InterPro"/>
</dbReference>
<dbReference type="InterPro" id="IPR011037">
    <property type="entry name" value="Pyrv_Knase-like_insert_dom_sf"/>
</dbReference>
<feature type="domain" description="MOSC" evidence="2">
    <location>
        <begin position="153"/>
        <end position="287"/>
    </location>
</feature>
<dbReference type="SUPFAM" id="SSF50800">
    <property type="entry name" value="PK beta-barrel domain-like"/>
    <property type="match status" value="1"/>
</dbReference>
<organism evidence="4">
    <name type="scientific">Perkinsus marinus (strain ATCC 50983 / TXsc)</name>
    <dbReference type="NCBI Taxonomy" id="423536"/>
    <lineage>
        <taxon>Eukaryota</taxon>
        <taxon>Sar</taxon>
        <taxon>Alveolata</taxon>
        <taxon>Perkinsozoa</taxon>
        <taxon>Perkinsea</taxon>
        <taxon>Perkinsida</taxon>
        <taxon>Perkinsidae</taxon>
        <taxon>Perkinsus</taxon>
    </lineage>
</organism>
<dbReference type="EMBL" id="GG685688">
    <property type="protein sequence ID" value="EEQ99481.1"/>
    <property type="molecule type" value="Genomic_DNA"/>
</dbReference>
<keyword evidence="1" id="KW-1133">Transmembrane helix</keyword>
<reference evidence="3 4" key="1">
    <citation type="submission" date="2008-07" db="EMBL/GenBank/DDBJ databases">
        <authorList>
            <person name="El-Sayed N."/>
            <person name="Caler E."/>
            <person name="Inman J."/>
            <person name="Amedeo P."/>
            <person name="Hass B."/>
            <person name="Wortman J."/>
        </authorList>
    </citation>
    <scope>NUCLEOTIDE SEQUENCE [LARGE SCALE GENOMIC DNA]</scope>
    <source>
        <strain evidence="4">ATCC 50983 / TXsc</strain>
    </source>
</reference>
<evidence type="ECO:0000259" key="2">
    <source>
        <dbReference type="PROSITE" id="PS51340"/>
    </source>
</evidence>
<evidence type="ECO:0000313" key="4">
    <source>
        <dbReference type="Proteomes" id="UP000007800"/>
    </source>
</evidence>
<protein>
    <submittedName>
        <fullName evidence="3">Molybdopterin cofactor sulfurase, putative</fullName>
    </submittedName>
</protein>
<dbReference type="SUPFAM" id="SSF141673">
    <property type="entry name" value="MOSC N-terminal domain-like"/>
    <property type="match status" value="1"/>
</dbReference>
<dbReference type="GO" id="GO:0003824">
    <property type="term" value="F:catalytic activity"/>
    <property type="evidence" value="ECO:0007669"/>
    <property type="project" value="InterPro"/>
</dbReference>
<dbReference type="PROSITE" id="PS51340">
    <property type="entry name" value="MOSC"/>
    <property type="match status" value="1"/>
</dbReference>
<dbReference type="AlphaFoldDB" id="C5LUY1"/>
<name>C5LUY1_PERM5</name>
<feature type="transmembrane region" description="Helical" evidence="1">
    <location>
        <begin position="6"/>
        <end position="27"/>
    </location>
</feature>
<dbReference type="Pfam" id="PF03473">
    <property type="entry name" value="MOSC"/>
    <property type="match status" value="1"/>
</dbReference>
<dbReference type="RefSeq" id="XP_002766764.1">
    <property type="nucleotide sequence ID" value="XM_002766718.1"/>
</dbReference>